<keyword evidence="1" id="KW-0472">Membrane</keyword>
<evidence type="ECO:0000313" key="3">
    <source>
        <dbReference type="Proteomes" id="UP000321413"/>
    </source>
</evidence>
<evidence type="ECO:0000256" key="1">
    <source>
        <dbReference type="SAM" id="Phobius"/>
    </source>
</evidence>
<dbReference type="Proteomes" id="UP000321413">
    <property type="component" value="Unassembled WGS sequence"/>
</dbReference>
<dbReference type="NCBIfam" id="TIGR02532">
    <property type="entry name" value="IV_pilin_GFxxxE"/>
    <property type="match status" value="1"/>
</dbReference>
<dbReference type="SUPFAM" id="SSF54523">
    <property type="entry name" value="Pili subunits"/>
    <property type="match status" value="1"/>
</dbReference>
<evidence type="ECO:0000313" key="2">
    <source>
        <dbReference type="EMBL" id="TXF98518.1"/>
    </source>
</evidence>
<sequence>MLGRSQGRLVHPVTLRPARRQSGFTALEAVIAVSILGILMAVGVPRMSGWLAATKAAGAGQFYVEGFTLARTQALAHNSHSRLVFIDNPGGQPDWRVDICFRATGNACDDTSNDWSTATAAAADAPGESAAFRSIRRSAASLPPSSLLAVTLGPDDDADAVYFTPLGWVDGAITPRVTAIGLAPAEGKENEFRPSAVMLTLAGVATTCNPSLGDDDDGDSRRCPE</sequence>
<dbReference type="InterPro" id="IPR045584">
    <property type="entry name" value="Pilin-like"/>
</dbReference>
<organism evidence="2 3">
    <name type="scientific">Massilia arenae</name>
    <dbReference type="NCBI Taxonomy" id="2603288"/>
    <lineage>
        <taxon>Bacteria</taxon>
        <taxon>Pseudomonadati</taxon>
        <taxon>Pseudomonadota</taxon>
        <taxon>Betaproteobacteria</taxon>
        <taxon>Burkholderiales</taxon>
        <taxon>Oxalobacteraceae</taxon>
        <taxon>Telluria group</taxon>
        <taxon>Massilia</taxon>
    </lineage>
</organism>
<keyword evidence="3" id="KW-1185">Reference proteome</keyword>
<protein>
    <submittedName>
        <fullName evidence="2">Prepilin-type N-terminal cleavage/methylation domain-containing protein</fullName>
    </submittedName>
</protein>
<reference evidence="2 3" key="1">
    <citation type="submission" date="2019-08" db="EMBL/GenBank/DDBJ databases">
        <title>Massilia golmudensis sp. nov., isolated from sand in the Qinghai-Tibetan Plateau.</title>
        <authorList>
            <person name="Zhang B."/>
        </authorList>
    </citation>
    <scope>NUCLEOTIDE SEQUENCE [LARGE SCALE GENOMIC DNA]</scope>
    <source>
        <strain evidence="2 3">GEM5</strain>
    </source>
</reference>
<feature type="transmembrane region" description="Helical" evidence="1">
    <location>
        <begin position="24"/>
        <end position="44"/>
    </location>
</feature>
<name>A0A5C7FRM7_9BURK</name>
<comment type="caution">
    <text evidence="2">The sequence shown here is derived from an EMBL/GenBank/DDBJ whole genome shotgun (WGS) entry which is preliminary data.</text>
</comment>
<dbReference type="AlphaFoldDB" id="A0A5C7FRM7"/>
<proteinExistence type="predicted"/>
<dbReference type="Gene3D" id="3.30.700.10">
    <property type="entry name" value="Glycoprotein, Type 4 Pilin"/>
    <property type="match status" value="1"/>
</dbReference>
<dbReference type="EMBL" id="VPFD01000017">
    <property type="protein sequence ID" value="TXF98518.1"/>
    <property type="molecule type" value="Genomic_DNA"/>
</dbReference>
<keyword evidence="1" id="KW-0812">Transmembrane</keyword>
<accession>A0A5C7FRM7</accession>
<dbReference type="InterPro" id="IPR012902">
    <property type="entry name" value="N_methyl_site"/>
</dbReference>
<keyword evidence="1" id="KW-1133">Transmembrane helix</keyword>
<gene>
    <name evidence="2" type="ORF">FVD38_16420</name>
</gene>